<dbReference type="PANTHER" id="PTHR23501:SF3">
    <property type="entry name" value="MAJOR FACILITATOR SUPERFAMILY (MFS) PROFILE DOMAIN-CONTAINING PROTEIN"/>
    <property type="match status" value="1"/>
</dbReference>
<dbReference type="SUPFAM" id="SSF103473">
    <property type="entry name" value="MFS general substrate transporter"/>
    <property type="match status" value="1"/>
</dbReference>
<dbReference type="Gene3D" id="1.20.1250.20">
    <property type="entry name" value="MFS general substrate transporter like domains"/>
    <property type="match status" value="1"/>
</dbReference>
<evidence type="ECO:0000313" key="7">
    <source>
        <dbReference type="Proteomes" id="UP001147760"/>
    </source>
</evidence>
<dbReference type="GO" id="GO:0005886">
    <property type="term" value="C:plasma membrane"/>
    <property type="evidence" value="ECO:0007669"/>
    <property type="project" value="TreeGrafter"/>
</dbReference>
<keyword evidence="4 5" id="KW-0472">Membrane</keyword>
<evidence type="ECO:0000256" key="1">
    <source>
        <dbReference type="ARBA" id="ARBA00004141"/>
    </source>
</evidence>
<organism evidence="6 7">
    <name type="scientific">Penicillium desertorum</name>
    <dbReference type="NCBI Taxonomy" id="1303715"/>
    <lineage>
        <taxon>Eukaryota</taxon>
        <taxon>Fungi</taxon>
        <taxon>Dikarya</taxon>
        <taxon>Ascomycota</taxon>
        <taxon>Pezizomycotina</taxon>
        <taxon>Eurotiomycetes</taxon>
        <taxon>Eurotiomycetidae</taxon>
        <taxon>Eurotiales</taxon>
        <taxon>Aspergillaceae</taxon>
        <taxon>Penicillium</taxon>
    </lineage>
</organism>
<dbReference type="PANTHER" id="PTHR23501">
    <property type="entry name" value="MAJOR FACILITATOR SUPERFAMILY"/>
    <property type="match status" value="1"/>
</dbReference>
<sequence length="105" mass="11686">MEFFHEMSSGIFGVLDPYVTSEFYKHSLTVTTTFWGRTQGFALMIFSLTIGIVMMAACQNVGTYCAAQVFYNIGYNGIKFSIVLFVADTTAIRNRAFLIGIVSSH</sequence>
<accession>A0A9W9X890</accession>
<keyword evidence="2 5" id="KW-0812">Transmembrane</keyword>
<dbReference type="InterPro" id="IPR036259">
    <property type="entry name" value="MFS_trans_sf"/>
</dbReference>
<name>A0A9W9X890_9EURO</name>
<dbReference type="EMBL" id="JAPWDO010000001">
    <property type="protein sequence ID" value="KAJ5485876.1"/>
    <property type="molecule type" value="Genomic_DNA"/>
</dbReference>
<evidence type="ECO:0000256" key="3">
    <source>
        <dbReference type="ARBA" id="ARBA00022989"/>
    </source>
</evidence>
<keyword evidence="7" id="KW-1185">Reference proteome</keyword>
<dbReference type="AlphaFoldDB" id="A0A9W9X890"/>
<protein>
    <submittedName>
        <fullName evidence="6">Uncharacterized protein</fullName>
    </submittedName>
</protein>
<evidence type="ECO:0000256" key="2">
    <source>
        <dbReference type="ARBA" id="ARBA00022692"/>
    </source>
</evidence>
<feature type="transmembrane region" description="Helical" evidence="5">
    <location>
        <begin position="40"/>
        <end position="58"/>
    </location>
</feature>
<comment type="caution">
    <text evidence="6">The sequence shown here is derived from an EMBL/GenBank/DDBJ whole genome shotgun (WGS) entry which is preliminary data.</text>
</comment>
<dbReference type="OrthoDB" id="4078873at2759"/>
<evidence type="ECO:0000256" key="5">
    <source>
        <dbReference type="SAM" id="Phobius"/>
    </source>
</evidence>
<dbReference type="GO" id="GO:0022857">
    <property type="term" value="F:transmembrane transporter activity"/>
    <property type="evidence" value="ECO:0007669"/>
    <property type="project" value="TreeGrafter"/>
</dbReference>
<dbReference type="Proteomes" id="UP001147760">
    <property type="component" value="Unassembled WGS sequence"/>
</dbReference>
<proteinExistence type="predicted"/>
<reference evidence="6" key="2">
    <citation type="journal article" date="2023" name="IMA Fungus">
        <title>Comparative genomic study of the Penicillium genus elucidates a diverse pangenome and 15 lateral gene transfer events.</title>
        <authorList>
            <person name="Petersen C."/>
            <person name="Sorensen T."/>
            <person name="Nielsen M.R."/>
            <person name="Sondergaard T.E."/>
            <person name="Sorensen J.L."/>
            <person name="Fitzpatrick D.A."/>
            <person name="Frisvad J.C."/>
            <person name="Nielsen K.L."/>
        </authorList>
    </citation>
    <scope>NUCLEOTIDE SEQUENCE</scope>
    <source>
        <strain evidence="6">IBT 17660</strain>
    </source>
</reference>
<keyword evidence="3 5" id="KW-1133">Transmembrane helix</keyword>
<evidence type="ECO:0000313" key="6">
    <source>
        <dbReference type="EMBL" id="KAJ5485876.1"/>
    </source>
</evidence>
<comment type="subcellular location">
    <subcellularLocation>
        <location evidence="1">Membrane</location>
        <topology evidence="1">Multi-pass membrane protein</topology>
    </subcellularLocation>
</comment>
<evidence type="ECO:0000256" key="4">
    <source>
        <dbReference type="ARBA" id="ARBA00023136"/>
    </source>
</evidence>
<gene>
    <name evidence="6" type="ORF">N7530_000176</name>
</gene>
<reference evidence="6" key="1">
    <citation type="submission" date="2022-12" db="EMBL/GenBank/DDBJ databases">
        <authorList>
            <person name="Petersen C."/>
        </authorList>
    </citation>
    <scope>NUCLEOTIDE SEQUENCE</scope>
    <source>
        <strain evidence="6">IBT 17660</strain>
    </source>
</reference>